<dbReference type="GO" id="GO:0019441">
    <property type="term" value="P:L-tryptophan catabolic process to kynurenine"/>
    <property type="evidence" value="ECO:0007669"/>
    <property type="project" value="InterPro"/>
</dbReference>
<dbReference type="PANTHER" id="PTHR10138:SF0">
    <property type="entry name" value="TRYPTOPHAN 2,3-DIOXYGENASE"/>
    <property type="match status" value="1"/>
</dbReference>
<evidence type="ECO:0000256" key="3">
    <source>
        <dbReference type="ARBA" id="ARBA00022723"/>
    </source>
</evidence>
<dbReference type="InterPro" id="IPR037217">
    <property type="entry name" value="Trp/Indoleamine_2_3_dOase-like"/>
</dbReference>
<dbReference type="Pfam" id="PF03301">
    <property type="entry name" value="Trp_dioxygenase"/>
    <property type="match status" value="2"/>
</dbReference>
<proteinExistence type="inferred from homology"/>
<dbReference type="GO" id="GO:0019442">
    <property type="term" value="P:L-tryptophan catabolic process to acetyl-CoA"/>
    <property type="evidence" value="ECO:0007669"/>
    <property type="project" value="TreeGrafter"/>
</dbReference>
<dbReference type="AlphaFoldDB" id="A0A382P5M1"/>
<keyword evidence="3" id="KW-0479">Metal-binding</keyword>
<reference evidence="6" key="1">
    <citation type="submission" date="2018-05" db="EMBL/GenBank/DDBJ databases">
        <authorList>
            <person name="Lanie J.A."/>
            <person name="Ng W.-L."/>
            <person name="Kazmierczak K.M."/>
            <person name="Andrzejewski T.M."/>
            <person name="Davidsen T.M."/>
            <person name="Wayne K.J."/>
            <person name="Tettelin H."/>
            <person name="Glass J.I."/>
            <person name="Rusch D."/>
            <person name="Podicherti R."/>
            <person name="Tsui H.-C.T."/>
            <person name="Winkler M.E."/>
        </authorList>
    </citation>
    <scope>NUCLEOTIDE SEQUENCE</scope>
</reference>
<evidence type="ECO:0008006" key="7">
    <source>
        <dbReference type="Google" id="ProtNLM"/>
    </source>
</evidence>
<accession>A0A382P5M1</accession>
<evidence type="ECO:0000256" key="1">
    <source>
        <dbReference type="ARBA" id="ARBA00011881"/>
    </source>
</evidence>
<dbReference type="PANTHER" id="PTHR10138">
    <property type="entry name" value="TRYPTOPHAN 2,3-DIOXYGENASE"/>
    <property type="match status" value="1"/>
</dbReference>
<gene>
    <name evidence="6" type="ORF">METZ01_LOCUS319985</name>
</gene>
<dbReference type="FunFam" id="1.20.58.480:FF:000001">
    <property type="entry name" value="Tryptophan 2,3-dioxygenase"/>
    <property type="match status" value="1"/>
</dbReference>
<dbReference type="Gene3D" id="1.20.58.480">
    <property type="match status" value="1"/>
</dbReference>
<organism evidence="6">
    <name type="scientific">marine metagenome</name>
    <dbReference type="NCBI Taxonomy" id="408172"/>
    <lineage>
        <taxon>unclassified sequences</taxon>
        <taxon>metagenomes</taxon>
        <taxon>ecological metagenomes</taxon>
    </lineage>
</organism>
<dbReference type="HAMAP" id="MF_01972">
    <property type="entry name" value="T23O"/>
    <property type="match status" value="1"/>
</dbReference>
<dbReference type="GO" id="GO:0004833">
    <property type="term" value="F:L-tryptophan 2,3-dioxygenase activity"/>
    <property type="evidence" value="ECO:0007669"/>
    <property type="project" value="InterPro"/>
</dbReference>
<name>A0A382P5M1_9ZZZZ</name>
<evidence type="ECO:0000256" key="4">
    <source>
        <dbReference type="ARBA" id="ARBA00023002"/>
    </source>
</evidence>
<keyword evidence="2" id="KW-0349">Heme</keyword>
<dbReference type="SUPFAM" id="SSF140959">
    <property type="entry name" value="Indolic compounds 2,3-dioxygenase-like"/>
    <property type="match status" value="1"/>
</dbReference>
<dbReference type="GO" id="GO:0020037">
    <property type="term" value="F:heme binding"/>
    <property type="evidence" value="ECO:0007669"/>
    <property type="project" value="InterPro"/>
</dbReference>
<evidence type="ECO:0000313" key="6">
    <source>
        <dbReference type="EMBL" id="SVC67131.1"/>
    </source>
</evidence>
<evidence type="ECO:0000256" key="5">
    <source>
        <dbReference type="ARBA" id="ARBA00023004"/>
    </source>
</evidence>
<keyword evidence="5" id="KW-0408">Iron</keyword>
<dbReference type="InterPro" id="IPR004981">
    <property type="entry name" value="Trp_2_3_dOase"/>
</dbReference>
<evidence type="ECO:0000256" key="2">
    <source>
        <dbReference type="ARBA" id="ARBA00022617"/>
    </source>
</evidence>
<comment type="subunit">
    <text evidence="1">Homotetramer.</text>
</comment>
<dbReference type="EMBL" id="UINC01104176">
    <property type="protein sequence ID" value="SVC67131.1"/>
    <property type="molecule type" value="Genomic_DNA"/>
</dbReference>
<keyword evidence="4" id="KW-0560">Oxidoreductase</keyword>
<sequence length="260" mass="30516">MPVTYSSYLKIDELLNLQECQSEGPEHDEMLFILIHQVYELWFKEILHELDFLTQMLRKNELTRAQHTLNRVLKIFKTLVSQLDVLETMTPAEFLSFRDFLESSSGFQSAQFRELEFLLGHKRTKMLNYHEQGSSGRTHLEQRLSEPSLWDAFLYCLSKNNIEIPETILNRDITQADVASPEVQKQLIEVYKNFPQLAHLCELLVDFDEGLQEWRYRHVKMVERTVGTKRGTGNSDGAAYLKKTLFQPIFPDLWAIRSEL</sequence>
<protein>
    <recommendedName>
        <fullName evidence="7">Tryptophan 2,3-dioxygenase</fullName>
    </recommendedName>
</protein>
<dbReference type="GO" id="GO:0046872">
    <property type="term" value="F:metal ion binding"/>
    <property type="evidence" value="ECO:0007669"/>
    <property type="project" value="UniProtKB-KW"/>
</dbReference>